<feature type="compositionally biased region" description="Polar residues" evidence="2">
    <location>
        <begin position="132"/>
        <end position="142"/>
    </location>
</feature>
<name>A0A7W4ZB35_9GAMM</name>
<evidence type="ECO:0000256" key="1">
    <source>
        <dbReference type="SAM" id="Coils"/>
    </source>
</evidence>
<keyword evidence="3" id="KW-0449">Lipoprotein</keyword>
<accession>A0A7W4ZB35</accession>
<dbReference type="EMBL" id="JACHWZ010000026">
    <property type="protein sequence ID" value="MBB3063206.1"/>
    <property type="molecule type" value="Genomic_DNA"/>
</dbReference>
<dbReference type="RefSeq" id="WP_183463174.1">
    <property type="nucleotide sequence ID" value="NZ_JACHWZ010000026.1"/>
</dbReference>
<dbReference type="AlphaFoldDB" id="A0A7W4ZB35"/>
<gene>
    <name evidence="3" type="ORF">FHS09_004059</name>
</gene>
<dbReference type="Proteomes" id="UP000535937">
    <property type="component" value="Unassembled WGS sequence"/>
</dbReference>
<feature type="coiled-coil region" evidence="1">
    <location>
        <begin position="21"/>
        <end position="62"/>
    </location>
</feature>
<keyword evidence="4" id="KW-1185">Reference proteome</keyword>
<comment type="caution">
    <text evidence="3">The sequence shown here is derived from an EMBL/GenBank/DDBJ whole genome shotgun (WGS) entry which is preliminary data.</text>
</comment>
<feature type="region of interest" description="Disordered" evidence="2">
    <location>
        <begin position="65"/>
        <end position="149"/>
    </location>
</feature>
<protein>
    <submittedName>
        <fullName evidence="3">Outer membrane murein-binding lipoprotein Lpp</fullName>
    </submittedName>
</protein>
<reference evidence="3 4" key="1">
    <citation type="submission" date="2020-08" db="EMBL/GenBank/DDBJ databases">
        <title>Genomic Encyclopedia of Type Strains, Phase III (KMG-III): the genomes of soil and plant-associated and newly described type strains.</title>
        <authorList>
            <person name="Whitman W."/>
        </authorList>
    </citation>
    <scope>NUCLEOTIDE SEQUENCE [LARGE SCALE GENOMIC DNA]</scope>
    <source>
        <strain evidence="3 4">CECT 8799</strain>
    </source>
</reference>
<evidence type="ECO:0000313" key="4">
    <source>
        <dbReference type="Proteomes" id="UP000535937"/>
    </source>
</evidence>
<organism evidence="3 4">
    <name type="scientific">Microbulbifer rhizosphaerae</name>
    <dbReference type="NCBI Taxonomy" id="1562603"/>
    <lineage>
        <taxon>Bacteria</taxon>
        <taxon>Pseudomonadati</taxon>
        <taxon>Pseudomonadota</taxon>
        <taxon>Gammaproteobacteria</taxon>
        <taxon>Cellvibrionales</taxon>
        <taxon>Microbulbiferaceae</taxon>
        <taxon>Microbulbifer</taxon>
    </lineage>
</organism>
<proteinExistence type="predicted"/>
<evidence type="ECO:0000256" key="2">
    <source>
        <dbReference type="SAM" id="MobiDB-lite"/>
    </source>
</evidence>
<keyword evidence="1" id="KW-0175">Coiled coil</keyword>
<sequence length="149" mass="16357">MRQFSILVVFALAFGGAAVLYEQESRKVKGVLTQITELQAQLGDLQAEVNRLSAELEATKLTERRRPGLKSMASRVLRDEKPADKPAVQVRDSSGKLIASDVTSAPPAIRGRGEDPDEDEWNRPTMDAEQYQPESAGSQSEQAVADPYQ</sequence>
<evidence type="ECO:0000313" key="3">
    <source>
        <dbReference type="EMBL" id="MBB3063206.1"/>
    </source>
</evidence>